<dbReference type="SMART" id="SM00386">
    <property type="entry name" value="HAT"/>
    <property type="match status" value="3"/>
</dbReference>
<dbReference type="InterPro" id="IPR013949">
    <property type="entry name" value="Utp6"/>
</dbReference>
<keyword evidence="4" id="KW-0677">Repeat</keyword>
<dbReference type="AlphaFoldDB" id="A0A6A6U343"/>
<keyword evidence="5" id="KW-0539">Nucleus</keyword>
<dbReference type="GO" id="GO:0000462">
    <property type="term" value="P:maturation of SSU-rRNA from tricistronic rRNA transcript (SSU-rRNA, 5.8S rRNA, LSU-rRNA)"/>
    <property type="evidence" value="ECO:0007669"/>
    <property type="project" value="InterPro"/>
</dbReference>
<dbReference type="InterPro" id="IPR011990">
    <property type="entry name" value="TPR-like_helical_dom_sf"/>
</dbReference>
<evidence type="ECO:0000256" key="6">
    <source>
        <dbReference type="SAM" id="MobiDB-lite"/>
    </source>
</evidence>
<comment type="similarity">
    <text evidence="2">Belongs to the UTP6 family.</text>
</comment>
<feature type="domain" description="U3 small nucleolar RNA-associated protein 6 N-terminal" evidence="7">
    <location>
        <begin position="12"/>
        <end position="81"/>
    </location>
</feature>
<gene>
    <name evidence="8" type="ORF">BT63DRAFT_427134</name>
</gene>
<dbReference type="GO" id="GO:0030515">
    <property type="term" value="F:snoRNA binding"/>
    <property type="evidence" value="ECO:0007669"/>
    <property type="project" value="InterPro"/>
</dbReference>
<comment type="subcellular location">
    <subcellularLocation>
        <location evidence="1">Nucleus</location>
        <location evidence="1">Nucleolus</location>
    </subcellularLocation>
</comment>
<protein>
    <recommendedName>
        <fullName evidence="7">U3 small nucleolar RNA-associated protein 6 N-terminal domain-containing protein</fullName>
    </recommendedName>
</protein>
<feature type="region of interest" description="Disordered" evidence="6">
    <location>
        <begin position="207"/>
        <end position="232"/>
    </location>
</feature>
<dbReference type="PANTHER" id="PTHR23271:SF1">
    <property type="entry name" value="U3 SMALL NUCLEOLAR RNA-ASSOCIATED PROTEIN 6 HOMOLOG"/>
    <property type="match status" value="1"/>
</dbReference>
<sequence>MANASDRARFFLEQSVPELQELLRKDIFTQDEISAIAKKRSDFEHIINARGAPASDYIRYVAYEQNVDALKKKRIRRLGVKNFGYNGQRRTFFIFQRATRKHPGDLRLWMQYLDYTRSVRAHKRVGRILTDVLRLHPTEPSLWILAAKYSADDQGEFNAARSYFQRGLRFCPKEKQLWLEHCRLEMRYIAKTMDNIEGLGGNPRVAVSATSSNGSTSQDGEAIGGNAEIDETTTPAIRTDKTALETLATTPALTGAIPIAIFDAAMQEFEDDAEFAEQLFDLITGFSHLTCCSKILKHIVHVLGRQVPAPAEWAICSFKLPLVGIETDSPKFPMALRHSLQLLRATIVQQRKTKTRFSIAEKAALALLPLALDDTIDEELQQVISNVLKQTVKIMGSTKAGDLINTLQANKQLVEARMLLKFALKQDFSNQVLRSKYEELETTG</sequence>
<dbReference type="GO" id="GO:0032040">
    <property type="term" value="C:small-subunit processome"/>
    <property type="evidence" value="ECO:0007669"/>
    <property type="project" value="TreeGrafter"/>
</dbReference>
<keyword evidence="3" id="KW-0698">rRNA processing</keyword>
<dbReference type="SUPFAM" id="SSF48452">
    <property type="entry name" value="TPR-like"/>
    <property type="match status" value="1"/>
</dbReference>
<evidence type="ECO:0000256" key="5">
    <source>
        <dbReference type="ARBA" id="ARBA00023242"/>
    </source>
</evidence>
<evidence type="ECO:0000256" key="1">
    <source>
        <dbReference type="ARBA" id="ARBA00004604"/>
    </source>
</evidence>
<name>A0A6A6U343_9PEZI</name>
<dbReference type="GO" id="GO:0034388">
    <property type="term" value="C:Pwp2p-containing subcomplex of 90S preribosome"/>
    <property type="evidence" value="ECO:0007669"/>
    <property type="project" value="TreeGrafter"/>
</dbReference>
<dbReference type="InterPro" id="IPR003107">
    <property type="entry name" value="HAT"/>
</dbReference>
<accession>A0A6A6U343</accession>
<evidence type="ECO:0000256" key="3">
    <source>
        <dbReference type="ARBA" id="ARBA00022552"/>
    </source>
</evidence>
<keyword evidence="9" id="KW-1185">Reference proteome</keyword>
<evidence type="ECO:0000256" key="2">
    <source>
        <dbReference type="ARBA" id="ARBA00010734"/>
    </source>
</evidence>
<proteinExistence type="inferred from homology"/>
<evidence type="ECO:0000313" key="9">
    <source>
        <dbReference type="Proteomes" id="UP000799302"/>
    </source>
</evidence>
<organism evidence="8 9">
    <name type="scientific">Microthyrium microscopicum</name>
    <dbReference type="NCBI Taxonomy" id="703497"/>
    <lineage>
        <taxon>Eukaryota</taxon>
        <taxon>Fungi</taxon>
        <taxon>Dikarya</taxon>
        <taxon>Ascomycota</taxon>
        <taxon>Pezizomycotina</taxon>
        <taxon>Dothideomycetes</taxon>
        <taxon>Dothideomycetes incertae sedis</taxon>
        <taxon>Microthyriales</taxon>
        <taxon>Microthyriaceae</taxon>
        <taxon>Microthyrium</taxon>
    </lineage>
</organism>
<evidence type="ECO:0000256" key="4">
    <source>
        <dbReference type="ARBA" id="ARBA00022737"/>
    </source>
</evidence>
<evidence type="ECO:0000259" key="7">
    <source>
        <dbReference type="Pfam" id="PF08640"/>
    </source>
</evidence>
<feature type="compositionally biased region" description="Polar residues" evidence="6">
    <location>
        <begin position="208"/>
        <end position="219"/>
    </location>
</feature>
<dbReference type="EMBL" id="MU004238">
    <property type="protein sequence ID" value="KAF2666705.1"/>
    <property type="molecule type" value="Genomic_DNA"/>
</dbReference>
<dbReference type="Proteomes" id="UP000799302">
    <property type="component" value="Unassembled WGS sequence"/>
</dbReference>
<evidence type="ECO:0000313" key="8">
    <source>
        <dbReference type="EMBL" id="KAF2666705.1"/>
    </source>
</evidence>
<dbReference type="Gene3D" id="1.25.40.10">
    <property type="entry name" value="Tetratricopeptide repeat domain"/>
    <property type="match status" value="1"/>
</dbReference>
<dbReference type="PANTHER" id="PTHR23271">
    <property type="entry name" value="HEPATOCELLULAR CARCINOMA-ASSOCIATED ANTIGEN 66"/>
    <property type="match status" value="1"/>
</dbReference>
<dbReference type="Pfam" id="PF08640">
    <property type="entry name" value="U3_assoc_6"/>
    <property type="match status" value="1"/>
</dbReference>
<dbReference type="InterPro" id="IPR055347">
    <property type="entry name" value="UTP6_N"/>
</dbReference>
<reference evidence="8" key="1">
    <citation type="journal article" date="2020" name="Stud. Mycol.">
        <title>101 Dothideomycetes genomes: a test case for predicting lifestyles and emergence of pathogens.</title>
        <authorList>
            <person name="Haridas S."/>
            <person name="Albert R."/>
            <person name="Binder M."/>
            <person name="Bloem J."/>
            <person name="Labutti K."/>
            <person name="Salamov A."/>
            <person name="Andreopoulos B."/>
            <person name="Baker S."/>
            <person name="Barry K."/>
            <person name="Bills G."/>
            <person name="Bluhm B."/>
            <person name="Cannon C."/>
            <person name="Castanera R."/>
            <person name="Culley D."/>
            <person name="Daum C."/>
            <person name="Ezra D."/>
            <person name="Gonzalez J."/>
            <person name="Henrissat B."/>
            <person name="Kuo A."/>
            <person name="Liang C."/>
            <person name="Lipzen A."/>
            <person name="Lutzoni F."/>
            <person name="Magnuson J."/>
            <person name="Mondo S."/>
            <person name="Nolan M."/>
            <person name="Ohm R."/>
            <person name="Pangilinan J."/>
            <person name="Park H.-J."/>
            <person name="Ramirez L."/>
            <person name="Alfaro M."/>
            <person name="Sun H."/>
            <person name="Tritt A."/>
            <person name="Yoshinaga Y."/>
            <person name="Zwiers L.-H."/>
            <person name="Turgeon B."/>
            <person name="Goodwin S."/>
            <person name="Spatafora J."/>
            <person name="Crous P."/>
            <person name="Grigoriev I."/>
        </authorList>
    </citation>
    <scope>NUCLEOTIDE SEQUENCE</scope>
    <source>
        <strain evidence="8">CBS 115976</strain>
    </source>
</reference>
<dbReference type="OrthoDB" id="28112at2759"/>